<evidence type="ECO:0000313" key="2">
    <source>
        <dbReference type="EMBL" id="TXL69084.1"/>
    </source>
</evidence>
<dbReference type="SUPFAM" id="SSF53098">
    <property type="entry name" value="Ribonuclease H-like"/>
    <property type="match status" value="1"/>
</dbReference>
<organism evidence="2 3">
    <name type="scientific">Vineibacter terrae</name>
    <dbReference type="NCBI Taxonomy" id="2586908"/>
    <lineage>
        <taxon>Bacteria</taxon>
        <taxon>Pseudomonadati</taxon>
        <taxon>Pseudomonadota</taxon>
        <taxon>Alphaproteobacteria</taxon>
        <taxon>Hyphomicrobiales</taxon>
        <taxon>Vineibacter</taxon>
    </lineage>
</organism>
<dbReference type="InterPro" id="IPR012337">
    <property type="entry name" value="RNaseH-like_sf"/>
</dbReference>
<dbReference type="InterPro" id="IPR054836">
    <property type="entry name" value="Tn5_transposase"/>
</dbReference>
<reference evidence="2 3" key="1">
    <citation type="submission" date="2019-06" db="EMBL/GenBank/DDBJ databases">
        <title>New taxonomy in bacterial strain CC-CFT640, isolated from vineyard.</title>
        <authorList>
            <person name="Lin S.-Y."/>
            <person name="Tsai C.-F."/>
            <person name="Young C.-C."/>
        </authorList>
    </citation>
    <scope>NUCLEOTIDE SEQUENCE [LARGE SCALE GENOMIC DNA]</scope>
    <source>
        <strain evidence="2 3">CC-CFT640</strain>
    </source>
</reference>
<dbReference type="AlphaFoldDB" id="A0A5C8P662"/>
<sequence>MVVRQTTCVRRLAQGCRSTQMGFWRFLANKRVTLDRVIEDWSTPTQGACAGRHVLAIQDTSEIKFATTKENRRGLGKVKKGTGHGVLLHPMLAVDADSGIVLGLAGGRAWTRSGAVTTPHSARQLADKESVRWVQTAEQAKQTLANARLITVIDDREGDIYAHWALTPAPNVHLITRLMNDHAVLEGGTVRTALAHQPVRDTARIELRDRADRPARTAQLSLRFTTLSLKRPKNTPDKDLSDSVPVHVVEVVEPHPPAGAEPLHWILLTTHAVNSLADAWQIVQWYRRRWIIEQFFRTLKRQGLRIEDSELATAERLLKLVAIAAKAAVIVMQLVQARDGHDDQPASLVFSPHEIKVLDILNSRLQGKTPRQRNPHPHHTMAAAAWVIAKLGGWHVYETKPPGPITFFNGLTYFRALAQGYALNDL</sequence>
<dbReference type="Proteomes" id="UP000321638">
    <property type="component" value="Unassembled WGS sequence"/>
</dbReference>
<dbReference type="PANTHER" id="PTHR37319:SF1">
    <property type="entry name" value="TRANSPOSASE TN5 DIMERISATION DOMAIN-CONTAINING PROTEIN"/>
    <property type="match status" value="1"/>
</dbReference>
<feature type="domain" description="Transposase IS4-like" evidence="1">
    <location>
        <begin position="80"/>
        <end position="324"/>
    </location>
</feature>
<keyword evidence="3" id="KW-1185">Reference proteome</keyword>
<comment type="caution">
    <text evidence="2">The sequence shown here is derived from an EMBL/GenBank/DDBJ whole genome shotgun (WGS) entry which is preliminary data.</text>
</comment>
<dbReference type="GO" id="GO:0003677">
    <property type="term" value="F:DNA binding"/>
    <property type="evidence" value="ECO:0007669"/>
    <property type="project" value="InterPro"/>
</dbReference>
<dbReference type="PANTHER" id="PTHR37319">
    <property type="entry name" value="TRANSPOSASE"/>
    <property type="match status" value="1"/>
</dbReference>
<evidence type="ECO:0000259" key="1">
    <source>
        <dbReference type="Pfam" id="PF01609"/>
    </source>
</evidence>
<dbReference type="OrthoDB" id="29815at2"/>
<dbReference type="Gene3D" id="1.10.740.10">
    <property type="entry name" value="Transferase Inhibitor Protein From Tn5, Chain"/>
    <property type="match status" value="1"/>
</dbReference>
<gene>
    <name evidence="2" type="ORF">FHP25_40350</name>
</gene>
<proteinExistence type="predicted"/>
<dbReference type="Gene3D" id="3.90.350.10">
    <property type="entry name" value="Transposase Inhibitor Protein From Tn5, Chain A, domain 1"/>
    <property type="match status" value="1"/>
</dbReference>
<dbReference type="GO" id="GO:0004803">
    <property type="term" value="F:transposase activity"/>
    <property type="evidence" value="ECO:0007669"/>
    <property type="project" value="InterPro"/>
</dbReference>
<dbReference type="GO" id="GO:0006313">
    <property type="term" value="P:DNA transposition"/>
    <property type="evidence" value="ECO:0007669"/>
    <property type="project" value="InterPro"/>
</dbReference>
<dbReference type="InterPro" id="IPR047768">
    <property type="entry name" value="Tn5p-like"/>
</dbReference>
<name>A0A5C8P662_9HYPH</name>
<dbReference type="NCBIfam" id="NF033590">
    <property type="entry name" value="transpos_IS4_3"/>
    <property type="match status" value="1"/>
</dbReference>
<dbReference type="RefSeq" id="WP_147852682.1">
    <property type="nucleotide sequence ID" value="NZ_VDUZ01000115.1"/>
</dbReference>
<dbReference type="InterPro" id="IPR002559">
    <property type="entry name" value="Transposase_11"/>
</dbReference>
<evidence type="ECO:0000313" key="3">
    <source>
        <dbReference type="Proteomes" id="UP000321638"/>
    </source>
</evidence>
<dbReference type="InterPro" id="IPR014737">
    <property type="entry name" value="Transposase_Tn5-like_C"/>
</dbReference>
<protein>
    <submittedName>
        <fullName evidence="2">IS4 family transposase</fullName>
    </submittedName>
</protein>
<dbReference type="EMBL" id="VDUZ01000115">
    <property type="protein sequence ID" value="TXL69084.1"/>
    <property type="molecule type" value="Genomic_DNA"/>
</dbReference>
<dbReference type="Pfam" id="PF01609">
    <property type="entry name" value="DDE_Tnp_1"/>
    <property type="match status" value="1"/>
</dbReference>
<accession>A0A5C8P662</accession>